<proteinExistence type="predicted"/>
<keyword evidence="5" id="KW-1185">Reference proteome</keyword>
<dbReference type="AlphaFoldDB" id="W5WIG1"/>
<dbReference type="STRING" id="1449976.KALB_7024"/>
<feature type="compositionally biased region" description="Pro residues" evidence="1">
    <location>
        <begin position="253"/>
        <end position="304"/>
    </location>
</feature>
<feature type="transmembrane region" description="Helical" evidence="2">
    <location>
        <begin position="334"/>
        <end position="353"/>
    </location>
</feature>
<feature type="region of interest" description="Disordered" evidence="1">
    <location>
        <begin position="243"/>
        <end position="327"/>
    </location>
</feature>
<dbReference type="Proteomes" id="UP000019225">
    <property type="component" value="Chromosome"/>
</dbReference>
<organism evidence="4 5">
    <name type="scientific">Kutzneria albida DSM 43870</name>
    <dbReference type="NCBI Taxonomy" id="1449976"/>
    <lineage>
        <taxon>Bacteria</taxon>
        <taxon>Bacillati</taxon>
        <taxon>Actinomycetota</taxon>
        <taxon>Actinomycetes</taxon>
        <taxon>Pseudonocardiales</taxon>
        <taxon>Pseudonocardiaceae</taxon>
        <taxon>Kutzneria</taxon>
    </lineage>
</organism>
<evidence type="ECO:0000256" key="2">
    <source>
        <dbReference type="SAM" id="Phobius"/>
    </source>
</evidence>
<dbReference type="InterPro" id="IPR054215">
    <property type="entry name" value="DUF6923"/>
</dbReference>
<name>W5WIG1_9PSEU</name>
<keyword evidence="2" id="KW-1133">Transmembrane helix</keyword>
<keyword evidence="2" id="KW-0812">Transmembrane</keyword>
<protein>
    <recommendedName>
        <fullName evidence="3">DUF6923 domain-containing protein</fullName>
    </recommendedName>
</protein>
<feature type="domain" description="DUF6923" evidence="3">
    <location>
        <begin position="48"/>
        <end position="208"/>
    </location>
</feature>
<dbReference type="KEGG" id="kal:KALB_7024"/>
<evidence type="ECO:0000256" key="1">
    <source>
        <dbReference type="SAM" id="MobiDB-lite"/>
    </source>
</evidence>
<keyword evidence="2" id="KW-0472">Membrane</keyword>
<dbReference type="HOGENOM" id="CLU_051462_0_0_11"/>
<evidence type="ECO:0000313" key="5">
    <source>
        <dbReference type="Proteomes" id="UP000019225"/>
    </source>
</evidence>
<dbReference type="Pfam" id="PF21959">
    <property type="entry name" value="DUF6923"/>
    <property type="match status" value="1"/>
</dbReference>
<gene>
    <name evidence="4" type="ORF">KALB_7024</name>
</gene>
<dbReference type="eggNOG" id="COG1520">
    <property type="taxonomic scope" value="Bacteria"/>
</dbReference>
<dbReference type="PRINTS" id="PR01217">
    <property type="entry name" value="PRICHEXTENSN"/>
</dbReference>
<dbReference type="SUPFAM" id="SSF63825">
    <property type="entry name" value="YWTD domain"/>
    <property type="match status" value="1"/>
</dbReference>
<evidence type="ECO:0000259" key="3">
    <source>
        <dbReference type="Pfam" id="PF21959"/>
    </source>
</evidence>
<dbReference type="EMBL" id="CP007155">
    <property type="protein sequence ID" value="AHI00382.1"/>
    <property type="molecule type" value="Genomic_DNA"/>
</dbReference>
<reference evidence="4 5" key="1">
    <citation type="journal article" date="2014" name="BMC Genomics">
        <title>Complete genome sequence of producer of the glycopeptide antibiotic Aculeximycin Kutzneria albida DSM 43870T, a representative of minor genus of Pseudonocardiaceae.</title>
        <authorList>
            <person name="Rebets Y."/>
            <person name="Tokovenko B."/>
            <person name="Lushchyk I."/>
            <person name="Ruckert C."/>
            <person name="Zaburannyi N."/>
            <person name="Bechthold A."/>
            <person name="Kalinowski J."/>
            <person name="Luzhetskyy A."/>
        </authorList>
    </citation>
    <scope>NUCLEOTIDE SEQUENCE [LARGE SCALE GENOMIC DNA]</scope>
    <source>
        <strain evidence="4">DSM 43870</strain>
    </source>
</reference>
<dbReference type="PATRIC" id="fig|1449976.3.peg.7054"/>
<evidence type="ECO:0000313" key="4">
    <source>
        <dbReference type="EMBL" id="AHI00382.1"/>
    </source>
</evidence>
<accession>W5WIG1</accession>
<sequence length="358" mass="36980">MAAFTPTPMAAGTATECDAFQVRMGEHETRATLSRVNVLSGATEQLKTLPYGVNAIGYARGQDRVYGIGNEGHVISIDRSGAATDHGQVRGVPRGDLALATAGAIGGNLLFVRLDDRLFTIDVAPGSATFLSVVRVTRLRPGDWVENLDDFAFDEADGLLYGVSTGLGGPAAVVSVDPVSGAVRKVSTPSGLPDHGSYGSAVIDSARTLHVLNNRYHDHSVLYEIPHGATSARQVAQYPATNTSDMAGCLGVPAPPPPTTTPPPTTVPPPPPPPVAPPPPPPPAPAVVVPPPPVVPPKPEPPAQVPSTKRPQSTPKPKAVAKAANTEVTKERRWAMATLVLVLGAGAVATSAARARAK</sequence>